<gene>
    <name evidence="6" type="ORF">Anapl_18117</name>
</gene>
<organism evidence="6 7">
    <name type="scientific">Anas platyrhynchos</name>
    <name type="common">Mallard</name>
    <name type="synonym">Anas boschas</name>
    <dbReference type="NCBI Taxonomy" id="8839"/>
    <lineage>
        <taxon>Eukaryota</taxon>
        <taxon>Metazoa</taxon>
        <taxon>Chordata</taxon>
        <taxon>Craniata</taxon>
        <taxon>Vertebrata</taxon>
        <taxon>Euteleostomi</taxon>
        <taxon>Archelosauria</taxon>
        <taxon>Archosauria</taxon>
        <taxon>Dinosauria</taxon>
        <taxon>Saurischia</taxon>
        <taxon>Theropoda</taxon>
        <taxon>Coelurosauria</taxon>
        <taxon>Aves</taxon>
        <taxon>Neognathae</taxon>
        <taxon>Galloanserae</taxon>
        <taxon>Anseriformes</taxon>
        <taxon>Anatidae</taxon>
        <taxon>Anatinae</taxon>
        <taxon>Anas</taxon>
    </lineage>
</organism>
<proteinExistence type="predicted"/>
<evidence type="ECO:0000256" key="3">
    <source>
        <dbReference type="ARBA" id="ARBA00022737"/>
    </source>
</evidence>
<keyword evidence="4" id="KW-1133">Transmembrane helix</keyword>
<sequence>VTFRNEDIFVRAKDVFSIQHSAGLGSFLQCQPSPTSPNKTNFFSTNSSDWAFGLSALPACARDTNDTWFAVLSLSGLREGASSHVLVAENAVSSQNITVVVKVEEPIRGLRATPDPESRVLLNTRVSYVPVMEAGSDVTFRWTVDDKPSFTFYNVVFNVIYQSPAVYKLSCARDTNDTWFAVLSLSGLREGASSHVLVAENAVSSQNITVVVKVEEPIRGLRATPDPESRVLLNTRVVSGCRCC</sequence>
<evidence type="ECO:0000256" key="2">
    <source>
        <dbReference type="ARBA" id="ARBA00022692"/>
    </source>
</evidence>
<dbReference type="PANTHER" id="PTHR46730">
    <property type="entry name" value="POLYCYSTIN-1"/>
    <property type="match status" value="1"/>
</dbReference>
<protein>
    <submittedName>
        <fullName evidence="6">Polycystin-1</fullName>
    </submittedName>
</protein>
<accession>R0KZQ4</accession>
<feature type="non-terminal residue" evidence="6">
    <location>
        <position position="1"/>
    </location>
</feature>
<dbReference type="PANTHER" id="PTHR46730:SF3">
    <property type="entry name" value="POLYCYSTIN-1"/>
    <property type="match status" value="1"/>
</dbReference>
<dbReference type="Proteomes" id="UP000296049">
    <property type="component" value="Unassembled WGS sequence"/>
</dbReference>
<reference evidence="7" key="1">
    <citation type="journal article" date="2013" name="Nat. Genet.">
        <title>The duck genome and transcriptome provide insight into an avian influenza virus reservoir species.</title>
        <authorList>
            <person name="Huang Y."/>
            <person name="Li Y."/>
            <person name="Burt D.W."/>
            <person name="Chen H."/>
            <person name="Zhang Y."/>
            <person name="Qian W."/>
            <person name="Kim H."/>
            <person name="Gan S."/>
            <person name="Zhao Y."/>
            <person name="Li J."/>
            <person name="Yi K."/>
            <person name="Feng H."/>
            <person name="Zhu P."/>
            <person name="Li B."/>
            <person name="Liu Q."/>
            <person name="Fairley S."/>
            <person name="Magor K.E."/>
            <person name="Du Z."/>
            <person name="Hu X."/>
            <person name="Goodman L."/>
            <person name="Tafer H."/>
            <person name="Vignal A."/>
            <person name="Lee T."/>
            <person name="Kim K.W."/>
            <person name="Sheng Z."/>
            <person name="An Y."/>
            <person name="Searle S."/>
            <person name="Herrero J."/>
            <person name="Groenen M.A."/>
            <person name="Crooijmans R.P."/>
            <person name="Faraut T."/>
            <person name="Cai Q."/>
            <person name="Webster R.G."/>
            <person name="Aldridge J.R."/>
            <person name="Warren W.C."/>
            <person name="Bartschat S."/>
            <person name="Kehr S."/>
            <person name="Marz M."/>
            <person name="Stadler P.F."/>
            <person name="Smith J."/>
            <person name="Kraus R.H."/>
            <person name="Zhao Y."/>
            <person name="Ren L."/>
            <person name="Fei J."/>
            <person name="Morisson M."/>
            <person name="Kaiser P."/>
            <person name="Griffin D.K."/>
            <person name="Rao M."/>
            <person name="Pitel F."/>
            <person name="Wang J."/>
            <person name="Li N."/>
        </authorList>
    </citation>
    <scope>NUCLEOTIDE SEQUENCE [LARGE SCALE GENOMIC DNA]</scope>
</reference>
<dbReference type="AlphaFoldDB" id="R0KZQ4"/>
<keyword evidence="3" id="KW-0677">Repeat</keyword>
<evidence type="ECO:0000313" key="6">
    <source>
        <dbReference type="EMBL" id="EOA94669.1"/>
    </source>
</evidence>
<dbReference type="EMBL" id="KB744652">
    <property type="protein sequence ID" value="EOA94669.1"/>
    <property type="molecule type" value="Genomic_DNA"/>
</dbReference>
<evidence type="ECO:0000313" key="7">
    <source>
        <dbReference type="Proteomes" id="UP000296049"/>
    </source>
</evidence>
<dbReference type="GO" id="GO:0005886">
    <property type="term" value="C:plasma membrane"/>
    <property type="evidence" value="ECO:0007669"/>
    <property type="project" value="TreeGrafter"/>
</dbReference>
<comment type="subcellular location">
    <subcellularLocation>
        <location evidence="1">Membrane</location>
    </subcellularLocation>
</comment>
<evidence type="ECO:0000256" key="5">
    <source>
        <dbReference type="ARBA" id="ARBA00023136"/>
    </source>
</evidence>
<dbReference type="GO" id="GO:0006816">
    <property type="term" value="P:calcium ion transport"/>
    <property type="evidence" value="ECO:0007669"/>
    <property type="project" value="TreeGrafter"/>
</dbReference>
<keyword evidence="5" id="KW-0472">Membrane</keyword>
<evidence type="ECO:0000256" key="4">
    <source>
        <dbReference type="ARBA" id="ARBA00022989"/>
    </source>
</evidence>
<dbReference type="GO" id="GO:0005261">
    <property type="term" value="F:monoatomic cation channel activity"/>
    <property type="evidence" value="ECO:0007669"/>
    <property type="project" value="TreeGrafter"/>
</dbReference>
<keyword evidence="7" id="KW-1185">Reference proteome</keyword>
<keyword evidence="2" id="KW-0812">Transmembrane</keyword>
<evidence type="ECO:0000256" key="1">
    <source>
        <dbReference type="ARBA" id="ARBA00004370"/>
    </source>
</evidence>
<name>R0KZQ4_ANAPL</name>